<comment type="caution">
    <text evidence="1">The sequence shown here is derived from an EMBL/GenBank/DDBJ whole genome shotgun (WGS) entry which is preliminary data.</text>
</comment>
<evidence type="ECO:0000313" key="1">
    <source>
        <dbReference type="EMBL" id="MBL0886902.1"/>
    </source>
</evidence>
<dbReference type="InterPro" id="IPR007822">
    <property type="entry name" value="LANC-like"/>
</dbReference>
<name>A0ABS1LKZ0_9MICO</name>
<proteinExistence type="predicted"/>
<accession>A0ABS1LKZ0</accession>
<dbReference type="Proteomes" id="UP000675409">
    <property type="component" value="Unassembled WGS sequence"/>
</dbReference>
<evidence type="ECO:0000313" key="2">
    <source>
        <dbReference type="Proteomes" id="UP000675409"/>
    </source>
</evidence>
<dbReference type="PRINTS" id="PR01950">
    <property type="entry name" value="LANCSUPER"/>
</dbReference>
<sequence>MAPSWCYGTPGIARAQQLAAMATGDRRRKLAAETTLVACLADPAQTGALIGSGLCHGPAGVLQAVRRVAADADCPQSFVQHIDHWTTRVRSASSVAARPSGLLEGPPGIQLTLEHPPGPRAADWDTCLALA</sequence>
<dbReference type="Gene3D" id="1.50.10.20">
    <property type="match status" value="1"/>
</dbReference>
<organism evidence="1 2">
    <name type="scientific">Myceligenerans indicum</name>
    <dbReference type="NCBI Taxonomy" id="2593663"/>
    <lineage>
        <taxon>Bacteria</taxon>
        <taxon>Bacillati</taxon>
        <taxon>Actinomycetota</taxon>
        <taxon>Actinomycetes</taxon>
        <taxon>Micrococcales</taxon>
        <taxon>Promicromonosporaceae</taxon>
        <taxon>Myceligenerans</taxon>
    </lineage>
</organism>
<keyword evidence="2" id="KW-1185">Reference proteome</keyword>
<reference evidence="1 2" key="1">
    <citation type="journal article" date="2021" name="Arch. Microbiol.">
        <title>Myceligenerans indicum sp. nov., an actinobacterium isolated from mangrove sediment of Sundarbans, India.</title>
        <authorList>
            <person name="Asha K."/>
            <person name="Bhadury P."/>
        </authorList>
    </citation>
    <scope>NUCLEOTIDE SEQUENCE [LARGE SCALE GENOMIC DNA]</scope>
    <source>
        <strain evidence="1 2">I2</strain>
    </source>
</reference>
<dbReference type="SUPFAM" id="SSF158745">
    <property type="entry name" value="LanC-like"/>
    <property type="match status" value="1"/>
</dbReference>
<dbReference type="EMBL" id="JABBYC010000018">
    <property type="protein sequence ID" value="MBL0886902.1"/>
    <property type="molecule type" value="Genomic_DNA"/>
</dbReference>
<protein>
    <recommendedName>
        <fullName evidence="3">DUF222 domain-containing protein</fullName>
    </recommendedName>
</protein>
<evidence type="ECO:0008006" key="3">
    <source>
        <dbReference type="Google" id="ProtNLM"/>
    </source>
</evidence>
<dbReference type="PRINTS" id="PR01955">
    <property type="entry name" value="LANCFRANKIA"/>
</dbReference>
<gene>
    <name evidence="1" type="ORF">HGK34_11535</name>
</gene>
<dbReference type="Pfam" id="PF05147">
    <property type="entry name" value="LANC_like"/>
    <property type="match status" value="1"/>
</dbReference>